<feature type="transmembrane region" description="Helical" evidence="1">
    <location>
        <begin position="251"/>
        <end position="279"/>
    </location>
</feature>
<feature type="transmembrane region" description="Helical" evidence="1">
    <location>
        <begin position="460"/>
        <end position="484"/>
    </location>
</feature>
<dbReference type="PANTHER" id="PTHR35342">
    <property type="entry name" value="TRICARBOXYLIC TRANSPORT PROTEIN"/>
    <property type="match status" value="1"/>
</dbReference>
<proteinExistence type="predicted"/>
<keyword evidence="1" id="KW-0472">Membrane</keyword>
<dbReference type="EMBL" id="JACICD010000006">
    <property type="protein sequence ID" value="MBB3772759.1"/>
    <property type="molecule type" value="Genomic_DNA"/>
</dbReference>
<evidence type="ECO:0000313" key="3">
    <source>
        <dbReference type="EMBL" id="MBB3772759.1"/>
    </source>
</evidence>
<gene>
    <name evidence="3" type="ORF">FHS55_003380</name>
</gene>
<feature type="transmembrane region" description="Helical" evidence="1">
    <location>
        <begin position="201"/>
        <end position="218"/>
    </location>
</feature>
<feature type="transmembrane region" description="Helical" evidence="1">
    <location>
        <begin position="417"/>
        <end position="440"/>
    </location>
</feature>
<feature type="transmembrane region" description="Helical" evidence="1">
    <location>
        <begin position="352"/>
        <end position="374"/>
    </location>
</feature>
<dbReference type="Proteomes" id="UP000533469">
    <property type="component" value="Unassembled WGS sequence"/>
</dbReference>
<evidence type="ECO:0000256" key="1">
    <source>
        <dbReference type="SAM" id="Phobius"/>
    </source>
</evidence>
<dbReference type="Pfam" id="PF01970">
    <property type="entry name" value="TctA"/>
    <property type="match status" value="1"/>
</dbReference>
<keyword evidence="4" id="KW-1185">Reference proteome</keyword>
<feature type="transmembrane region" description="Helical" evidence="1">
    <location>
        <begin position="40"/>
        <end position="67"/>
    </location>
</feature>
<feature type="transmembrane region" description="Helical" evidence="1">
    <location>
        <begin position="136"/>
        <end position="156"/>
    </location>
</feature>
<evidence type="ECO:0000313" key="4">
    <source>
        <dbReference type="Proteomes" id="UP000533469"/>
    </source>
</evidence>
<accession>A0A839ZDD2</accession>
<feature type="transmembrane region" description="Helical" evidence="1">
    <location>
        <begin position="319"/>
        <end position="340"/>
    </location>
</feature>
<feature type="transmembrane region" description="Helical" evidence="1">
    <location>
        <begin position="106"/>
        <end position="130"/>
    </location>
</feature>
<comment type="caution">
    <text evidence="3">The sequence shown here is derived from an EMBL/GenBank/DDBJ whole genome shotgun (WGS) entry which is preliminary data.</text>
</comment>
<keyword evidence="1" id="KW-1133">Transmembrane helix</keyword>
<feature type="domain" description="DUF112" evidence="2">
    <location>
        <begin position="18"/>
        <end position="436"/>
    </location>
</feature>
<dbReference type="RefSeq" id="WP_183190903.1">
    <property type="nucleotide sequence ID" value="NZ_JACICD010000006.1"/>
</dbReference>
<feature type="transmembrane region" description="Helical" evidence="1">
    <location>
        <begin position="12"/>
        <end position="34"/>
    </location>
</feature>
<dbReference type="PANTHER" id="PTHR35342:SF5">
    <property type="entry name" value="TRICARBOXYLIC TRANSPORT PROTEIN"/>
    <property type="match status" value="1"/>
</dbReference>
<dbReference type="InterPro" id="IPR002823">
    <property type="entry name" value="DUF112_TM"/>
</dbReference>
<protein>
    <submittedName>
        <fullName evidence="3">TctA family transporter</fullName>
    </submittedName>
</protein>
<name>A0A839ZDD2_9HYPH</name>
<feature type="transmembrane region" description="Helical" evidence="1">
    <location>
        <begin position="386"/>
        <end position="405"/>
    </location>
</feature>
<evidence type="ECO:0000259" key="2">
    <source>
        <dbReference type="Pfam" id="PF01970"/>
    </source>
</evidence>
<reference evidence="3 4" key="1">
    <citation type="submission" date="2020-08" db="EMBL/GenBank/DDBJ databases">
        <title>Genomic Encyclopedia of Type Strains, Phase IV (KMG-IV): sequencing the most valuable type-strain genomes for metagenomic binning, comparative biology and taxonomic classification.</title>
        <authorList>
            <person name="Goeker M."/>
        </authorList>
    </citation>
    <scope>NUCLEOTIDE SEQUENCE [LARGE SCALE GENOMIC DNA]</scope>
    <source>
        <strain evidence="3 4">DSM 5895</strain>
    </source>
</reference>
<feature type="transmembrane region" description="Helical" evidence="1">
    <location>
        <begin position="163"/>
        <end position="181"/>
    </location>
</feature>
<organism evidence="3 4">
    <name type="scientific">Ancylobacter tetraedralis</name>
    <dbReference type="NCBI Taxonomy" id="217068"/>
    <lineage>
        <taxon>Bacteria</taxon>
        <taxon>Pseudomonadati</taxon>
        <taxon>Pseudomonadota</taxon>
        <taxon>Alphaproteobacteria</taxon>
        <taxon>Hyphomicrobiales</taxon>
        <taxon>Xanthobacteraceae</taxon>
        <taxon>Ancylobacter</taxon>
    </lineage>
</organism>
<dbReference type="AlphaFoldDB" id="A0A839ZDD2"/>
<keyword evidence="1" id="KW-0812">Transmembrane</keyword>
<sequence>MLDGLLLGFQVALSFDNLLYCLIGVTLGTFIGMLPGVGPLVTIAVLLPMTYGLTPVASMIMLAGIYYGASYGGSSTAILVNVPGESSSVVTCIDGYQMARRGRAGAALAIAAIGSFVAGCIGTFGIALFAPMLGQAALAFGPAEYAALIVMALVATSVLVQGAVVKGLLMALLGILVGLVGMDVNSGVMRFTFGQQSLMEGIDFVVVAVGMFAFSEIIRELAVSHGTTQEQVEVGSLMPTRAELKQSVKPILRGTAVGMFCGVLPGIGSTVSSFASYILEKRVAKEPSRFGHGAIEGVAGPESANNASAQTSFIPTLTLGVPGSATMALMLGALMIHGITPGPNVITDRPELFWGLVASMWIGNVLLVILNLPLIRLWTTLLKVPYSWLFPMILILSCFGIYTLSNDPTDVLMGAGFGVFGYVILQLEFSLAPFILGLVLGPMLEENVRRALLISHGDPMVFVDSPISAGFLAVASLLLILLLLPAMRRSRAHLEHEA</sequence>